<dbReference type="InterPro" id="IPR052573">
    <property type="entry name" value="DnaJ_C_subfamily_28"/>
</dbReference>
<dbReference type="PANTHER" id="PTHR39158:SF1">
    <property type="entry name" value="DNAJ HOMOLOG SUBFAMILY C MEMBER 28"/>
    <property type="match status" value="1"/>
</dbReference>
<dbReference type="STRING" id="930146.SAMN05192533_107117"/>
<protein>
    <recommendedName>
        <fullName evidence="1">DnaJ homologue subfamily C member 28 conserved domain-containing protein</fullName>
    </recommendedName>
</protein>
<dbReference type="RefSeq" id="WP_090745309.1">
    <property type="nucleotide sequence ID" value="NZ_FOBW01000007.1"/>
</dbReference>
<evidence type="ECO:0000313" key="2">
    <source>
        <dbReference type="EMBL" id="SEM95197.1"/>
    </source>
</evidence>
<sequence>MDFSFIVSEDRIKKAYEDGEFANLPGLGKPLKLDDLSSIPEELRMAYRMLKNAGFSADESVLRQEVMTIEDLIKKCQDDTEREQLKNQLSEKLLRYNQMISKRGVRTNSALFKNYEHKLEQKLIKK</sequence>
<organism evidence="2 3">
    <name type="scientific">Mesobacillus persicus</name>
    <dbReference type="NCBI Taxonomy" id="930146"/>
    <lineage>
        <taxon>Bacteria</taxon>
        <taxon>Bacillati</taxon>
        <taxon>Bacillota</taxon>
        <taxon>Bacilli</taxon>
        <taxon>Bacillales</taxon>
        <taxon>Bacillaceae</taxon>
        <taxon>Mesobacillus</taxon>
    </lineage>
</organism>
<name>A0A1H8CM98_9BACI</name>
<keyword evidence="3" id="KW-1185">Reference proteome</keyword>
<evidence type="ECO:0000259" key="1">
    <source>
        <dbReference type="Pfam" id="PF09350"/>
    </source>
</evidence>
<evidence type="ECO:0000313" key="3">
    <source>
        <dbReference type="Proteomes" id="UP000198553"/>
    </source>
</evidence>
<dbReference type="InterPro" id="IPR018961">
    <property type="entry name" value="DnaJ_homolog_subfam-C_membr-28"/>
</dbReference>
<dbReference type="OrthoDB" id="9798476at2"/>
<dbReference type="PANTHER" id="PTHR39158">
    <property type="entry name" value="OS08G0560600 PROTEIN"/>
    <property type="match status" value="1"/>
</dbReference>
<dbReference type="Proteomes" id="UP000198553">
    <property type="component" value="Unassembled WGS sequence"/>
</dbReference>
<gene>
    <name evidence="2" type="ORF">SAMN05192533_107117</name>
</gene>
<proteinExistence type="predicted"/>
<accession>A0A1H8CM98</accession>
<reference evidence="3" key="1">
    <citation type="submission" date="2016-10" db="EMBL/GenBank/DDBJ databases">
        <authorList>
            <person name="Varghese N."/>
            <person name="Submissions S."/>
        </authorList>
    </citation>
    <scope>NUCLEOTIDE SEQUENCE [LARGE SCALE GENOMIC DNA]</scope>
    <source>
        <strain evidence="3">B48,IBRC-M 10115,DSM 25386,CECT 8001</strain>
    </source>
</reference>
<dbReference type="AlphaFoldDB" id="A0A1H8CM98"/>
<dbReference type="Pfam" id="PF09350">
    <property type="entry name" value="DJC28_CD"/>
    <property type="match status" value="1"/>
</dbReference>
<feature type="domain" description="DnaJ homologue subfamily C member 28 conserved" evidence="1">
    <location>
        <begin position="9"/>
        <end position="73"/>
    </location>
</feature>
<dbReference type="EMBL" id="FOBW01000007">
    <property type="protein sequence ID" value="SEM95197.1"/>
    <property type="molecule type" value="Genomic_DNA"/>
</dbReference>